<dbReference type="Proteomes" id="UP000030669">
    <property type="component" value="Unassembled WGS sequence"/>
</dbReference>
<dbReference type="OrthoDB" id="2017974at2759"/>
<dbReference type="OMA" id="RRGQDWP"/>
<dbReference type="SUPFAM" id="SSF88723">
    <property type="entry name" value="PIN domain-like"/>
    <property type="match status" value="1"/>
</dbReference>
<feature type="domain" description="PIN" evidence="1">
    <location>
        <begin position="10"/>
        <end position="142"/>
    </location>
</feature>
<gene>
    <name evidence="2" type="ORF">GLOTRDRAFT_70953</name>
</gene>
<dbReference type="EMBL" id="KB469297">
    <property type="protein sequence ID" value="EPQ59479.1"/>
    <property type="molecule type" value="Genomic_DNA"/>
</dbReference>
<dbReference type="CDD" id="cd18727">
    <property type="entry name" value="PIN_Swt1-like"/>
    <property type="match status" value="1"/>
</dbReference>
<accession>S7S187</accession>
<dbReference type="eggNOG" id="KOG4689">
    <property type="taxonomic scope" value="Eukaryota"/>
</dbReference>
<dbReference type="SMART" id="SM00670">
    <property type="entry name" value="PINc"/>
    <property type="match status" value="1"/>
</dbReference>
<sequence>MRVPLTSQTICLVLDTNILLHHLELIQRFVADIEQTSLRVAVIIPGIVVYELDGQKNRGKLSWFARSASTWILEKFRQRKSVRGQSHSETCMPSGSWKKRDLQSYFDSDGLNDDLILDCCLYFHTKQRLPVVLCTADHNLILKAQPQGIPALKPEPRWSSRQFARVLFGDDSGYIDLYRFSDSSDSFQPSTSIKGSILARGQATEAPSDDDAMEIDDDGVGRTITPYELEPGHAWDSLHLQIIRTFTVLLRELVRRVGGRDVARTTKELSGTVQSRYAPEYTRKILDLWSARDCLEYLQSKRPLPKTTPRVEDFLSMPYVGKGTGARPGHQWAARDWHAALSGLWDVSCAWEEGSIQEWLKALGPHLEYVLMHAPARPTGSC</sequence>
<dbReference type="GeneID" id="19308141"/>
<dbReference type="GO" id="GO:0005634">
    <property type="term" value="C:nucleus"/>
    <property type="evidence" value="ECO:0007669"/>
    <property type="project" value="TreeGrafter"/>
</dbReference>
<protein>
    <recommendedName>
        <fullName evidence="1">PIN domain-containing protein</fullName>
    </recommendedName>
</protein>
<dbReference type="PANTHER" id="PTHR16161">
    <property type="entry name" value="TRANSCRIPTIONAL PROTEIN SWT1"/>
    <property type="match status" value="1"/>
</dbReference>
<dbReference type="PANTHER" id="PTHR16161:SF0">
    <property type="entry name" value="TRANSCRIPTIONAL PROTEIN SWT1"/>
    <property type="match status" value="1"/>
</dbReference>
<dbReference type="AlphaFoldDB" id="S7S187"/>
<dbReference type="InterPro" id="IPR052626">
    <property type="entry name" value="SWT1_Regulator"/>
</dbReference>
<dbReference type="Gene3D" id="3.40.50.1010">
    <property type="entry name" value="5'-nuclease"/>
    <property type="match status" value="1"/>
</dbReference>
<reference evidence="2 3" key="1">
    <citation type="journal article" date="2012" name="Science">
        <title>The Paleozoic origin of enzymatic lignin decomposition reconstructed from 31 fungal genomes.</title>
        <authorList>
            <person name="Floudas D."/>
            <person name="Binder M."/>
            <person name="Riley R."/>
            <person name="Barry K."/>
            <person name="Blanchette R.A."/>
            <person name="Henrissat B."/>
            <person name="Martinez A.T."/>
            <person name="Otillar R."/>
            <person name="Spatafora J.W."/>
            <person name="Yadav J.S."/>
            <person name="Aerts A."/>
            <person name="Benoit I."/>
            <person name="Boyd A."/>
            <person name="Carlson A."/>
            <person name="Copeland A."/>
            <person name="Coutinho P.M."/>
            <person name="de Vries R.P."/>
            <person name="Ferreira P."/>
            <person name="Findley K."/>
            <person name="Foster B."/>
            <person name="Gaskell J."/>
            <person name="Glotzer D."/>
            <person name="Gorecki P."/>
            <person name="Heitman J."/>
            <person name="Hesse C."/>
            <person name="Hori C."/>
            <person name="Igarashi K."/>
            <person name="Jurgens J.A."/>
            <person name="Kallen N."/>
            <person name="Kersten P."/>
            <person name="Kohler A."/>
            <person name="Kuees U."/>
            <person name="Kumar T.K.A."/>
            <person name="Kuo A."/>
            <person name="LaButti K."/>
            <person name="Larrondo L.F."/>
            <person name="Lindquist E."/>
            <person name="Ling A."/>
            <person name="Lombard V."/>
            <person name="Lucas S."/>
            <person name="Lundell T."/>
            <person name="Martin R."/>
            <person name="McLaughlin D.J."/>
            <person name="Morgenstern I."/>
            <person name="Morin E."/>
            <person name="Murat C."/>
            <person name="Nagy L.G."/>
            <person name="Nolan M."/>
            <person name="Ohm R.A."/>
            <person name="Patyshakuliyeva A."/>
            <person name="Rokas A."/>
            <person name="Ruiz-Duenas F.J."/>
            <person name="Sabat G."/>
            <person name="Salamov A."/>
            <person name="Samejima M."/>
            <person name="Schmutz J."/>
            <person name="Slot J.C."/>
            <person name="St John F."/>
            <person name="Stenlid J."/>
            <person name="Sun H."/>
            <person name="Sun S."/>
            <person name="Syed K."/>
            <person name="Tsang A."/>
            <person name="Wiebenga A."/>
            <person name="Young D."/>
            <person name="Pisabarro A."/>
            <person name="Eastwood D.C."/>
            <person name="Martin F."/>
            <person name="Cullen D."/>
            <person name="Grigoriev I.V."/>
            <person name="Hibbett D.S."/>
        </authorList>
    </citation>
    <scope>NUCLEOTIDE SEQUENCE [LARGE SCALE GENOMIC DNA]</scope>
    <source>
        <strain evidence="2 3">ATCC 11539</strain>
    </source>
</reference>
<proteinExistence type="predicted"/>
<keyword evidence="3" id="KW-1185">Reference proteome</keyword>
<dbReference type="InterPro" id="IPR002716">
    <property type="entry name" value="PIN_dom"/>
</dbReference>
<dbReference type="HOGENOM" id="CLU_678119_0_0_1"/>
<organism evidence="2 3">
    <name type="scientific">Gloeophyllum trabeum (strain ATCC 11539 / FP-39264 / Madison 617)</name>
    <name type="common">Brown rot fungus</name>
    <dbReference type="NCBI Taxonomy" id="670483"/>
    <lineage>
        <taxon>Eukaryota</taxon>
        <taxon>Fungi</taxon>
        <taxon>Dikarya</taxon>
        <taxon>Basidiomycota</taxon>
        <taxon>Agaricomycotina</taxon>
        <taxon>Agaricomycetes</taxon>
        <taxon>Gloeophyllales</taxon>
        <taxon>Gloeophyllaceae</taxon>
        <taxon>Gloeophyllum</taxon>
    </lineage>
</organism>
<name>S7S187_GLOTA</name>
<dbReference type="RefSeq" id="XP_007862453.1">
    <property type="nucleotide sequence ID" value="XM_007864262.1"/>
</dbReference>
<dbReference type="GO" id="GO:0004540">
    <property type="term" value="F:RNA nuclease activity"/>
    <property type="evidence" value="ECO:0007669"/>
    <property type="project" value="UniProtKB-ARBA"/>
</dbReference>
<dbReference type="KEGG" id="gtr:GLOTRDRAFT_70953"/>
<dbReference type="InterPro" id="IPR029060">
    <property type="entry name" value="PIN-like_dom_sf"/>
</dbReference>
<evidence type="ECO:0000259" key="1">
    <source>
        <dbReference type="SMART" id="SM00670"/>
    </source>
</evidence>
<evidence type="ECO:0000313" key="2">
    <source>
        <dbReference type="EMBL" id="EPQ59479.1"/>
    </source>
</evidence>
<evidence type="ECO:0000313" key="3">
    <source>
        <dbReference type="Proteomes" id="UP000030669"/>
    </source>
</evidence>
<dbReference type="Pfam" id="PF13638">
    <property type="entry name" value="PIN_4"/>
    <property type="match status" value="1"/>
</dbReference>